<dbReference type="AlphaFoldDB" id="A0A3P9CZV0"/>
<dbReference type="STRING" id="106582.ENSMZEP00005027853"/>
<evidence type="ECO:0000259" key="2">
    <source>
        <dbReference type="Pfam" id="PF02994"/>
    </source>
</evidence>
<accession>A0A3P9CZV0</accession>
<dbReference type="InterPro" id="IPR004244">
    <property type="entry name" value="Transposase_22"/>
</dbReference>
<reference evidence="3" key="3">
    <citation type="submission" date="2025-09" db="UniProtKB">
        <authorList>
            <consortium name="Ensembl"/>
        </authorList>
    </citation>
    <scope>IDENTIFICATION</scope>
</reference>
<name>A0A3P9CZV0_9CICH</name>
<keyword evidence="1" id="KW-0175">Coiled coil</keyword>
<dbReference type="Gene3D" id="3.30.70.1820">
    <property type="entry name" value="L1 transposable element, RRM domain"/>
    <property type="match status" value="1"/>
</dbReference>
<feature type="coiled-coil region" evidence="1">
    <location>
        <begin position="72"/>
        <end position="127"/>
    </location>
</feature>
<evidence type="ECO:0000313" key="4">
    <source>
        <dbReference type="Proteomes" id="UP000265160"/>
    </source>
</evidence>
<dbReference type="Ensembl" id="ENSMZET00005028741.1">
    <property type="protein sequence ID" value="ENSMZEP00005027853.1"/>
    <property type="gene ID" value="ENSMZEG00005020773.1"/>
</dbReference>
<feature type="domain" description="L1 transposable element RRM" evidence="2">
    <location>
        <begin position="130"/>
        <end position="221"/>
    </location>
</feature>
<sequence>MHSDNLLRLDWPLLQLTYSAAEPELRNMEEHEHMGEYLRKPNLMLMPWKKDIKCKQQASQVAQDMTAVKGGIESLKEAVNSLGVRVDETETRISRLEDEEAKASSICKILKIQNQRLQEKVTALEGSSRRQNIRISGIREGSEGSNIEDYVKNLLSEALDIEMGDYYEIDRIHRVGPAFPKPTADSRPRHIIVRFLRDKAKMSVLAAARKKGQIVWKGMRVLFFQDYAQEVQEKRRKFDEVRRLLQQYKIGYSLRFPAVMSFSVDNQYHQFSNPAEAKQFLSGLDLVNIPGDDIAYTLEEQD</sequence>
<keyword evidence="4" id="KW-1185">Reference proteome</keyword>
<reference evidence="3" key="2">
    <citation type="submission" date="2025-08" db="UniProtKB">
        <authorList>
            <consortium name="Ensembl"/>
        </authorList>
    </citation>
    <scope>IDENTIFICATION</scope>
</reference>
<dbReference type="GeneTree" id="ENSGT00940000160789"/>
<dbReference type="Proteomes" id="UP000265160">
    <property type="component" value="LG16"/>
</dbReference>
<proteinExistence type="predicted"/>
<dbReference type="PANTHER" id="PTHR11505">
    <property type="entry name" value="L1 TRANSPOSABLE ELEMENT-RELATED"/>
    <property type="match status" value="1"/>
</dbReference>
<protein>
    <recommendedName>
        <fullName evidence="2">L1 transposable element RRM domain-containing protein</fullName>
    </recommendedName>
</protein>
<evidence type="ECO:0000313" key="3">
    <source>
        <dbReference type="Ensembl" id="ENSMZEP00005027853.1"/>
    </source>
</evidence>
<evidence type="ECO:0000256" key="1">
    <source>
        <dbReference type="SAM" id="Coils"/>
    </source>
</evidence>
<dbReference type="Pfam" id="PF02994">
    <property type="entry name" value="Transposase_22"/>
    <property type="match status" value="1"/>
</dbReference>
<reference evidence="3 4" key="1">
    <citation type="journal article" date="2014" name="Nature">
        <title>The genomic substrate for adaptive radiation in African cichlid fish.</title>
        <authorList>
            <person name="Brawand D."/>
            <person name="Wagner C.E."/>
            <person name="Li Y.I."/>
            <person name="Malinsky M."/>
            <person name="Keller I."/>
            <person name="Fan S."/>
            <person name="Simakov O."/>
            <person name="Ng A.Y."/>
            <person name="Lim Z.W."/>
            <person name="Bezault E."/>
            <person name="Turner-Maier J."/>
            <person name="Johnson J."/>
            <person name="Alcazar R."/>
            <person name="Noh H.J."/>
            <person name="Russell P."/>
            <person name="Aken B."/>
            <person name="Alfoldi J."/>
            <person name="Amemiya C."/>
            <person name="Azzouzi N."/>
            <person name="Baroiller J.F."/>
            <person name="Barloy-Hubler F."/>
            <person name="Berlin A."/>
            <person name="Bloomquist R."/>
            <person name="Carleton K.L."/>
            <person name="Conte M.A."/>
            <person name="D'Cotta H."/>
            <person name="Eshel O."/>
            <person name="Gaffney L."/>
            <person name="Galibert F."/>
            <person name="Gante H.F."/>
            <person name="Gnerre S."/>
            <person name="Greuter L."/>
            <person name="Guyon R."/>
            <person name="Haddad N.S."/>
            <person name="Haerty W."/>
            <person name="Harris R.M."/>
            <person name="Hofmann H.A."/>
            <person name="Hourlier T."/>
            <person name="Hulata G."/>
            <person name="Jaffe D.B."/>
            <person name="Lara M."/>
            <person name="Lee A.P."/>
            <person name="MacCallum I."/>
            <person name="Mwaiko S."/>
            <person name="Nikaido M."/>
            <person name="Nishihara H."/>
            <person name="Ozouf-Costaz C."/>
            <person name="Penman D.J."/>
            <person name="Przybylski D."/>
            <person name="Rakotomanga M."/>
            <person name="Renn S.C.P."/>
            <person name="Ribeiro F.J."/>
            <person name="Ron M."/>
            <person name="Salzburger W."/>
            <person name="Sanchez-Pulido L."/>
            <person name="Santos M.E."/>
            <person name="Searle S."/>
            <person name="Sharpe T."/>
            <person name="Swofford R."/>
            <person name="Tan F.J."/>
            <person name="Williams L."/>
            <person name="Young S."/>
            <person name="Yin S."/>
            <person name="Okada N."/>
            <person name="Kocher T.D."/>
            <person name="Miska E.A."/>
            <person name="Lander E.S."/>
            <person name="Venkatesh B."/>
            <person name="Fernald R.D."/>
            <person name="Meyer A."/>
            <person name="Ponting C.P."/>
            <person name="Streelman J.T."/>
            <person name="Lindblad-Toh K."/>
            <person name="Seehausen O."/>
            <person name="Di Palma F."/>
        </authorList>
    </citation>
    <scope>NUCLEOTIDE SEQUENCE</scope>
</reference>
<organism evidence="3 4">
    <name type="scientific">Maylandia zebra</name>
    <name type="common">zebra mbuna</name>
    <dbReference type="NCBI Taxonomy" id="106582"/>
    <lineage>
        <taxon>Eukaryota</taxon>
        <taxon>Metazoa</taxon>
        <taxon>Chordata</taxon>
        <taxon>Craniata</taxon>
        <taxon>Vertebrata</taxon>
        <taxon>Euteleostomi</taxon>
        <taxon>Actinopterygii</taxon>
        <taxon>Neopterygii</taxon>
        <taxon>Teleostei</taxon>
        <taxon>Neoteleostei</taxon>
        <taxon>Acanthomorphata</taxon>
        <taxon>Ovalentaria</taxon>
        <taxon>Cichlomorphae</taxon>
        <taxon>Cichliformes</taxon>
        <taxon>Cichlidae</taxon>
        <taxon>African cichlids</taxon>
        <taxon>Pseudocrenilabrinae</taxon>
        <taxon>Haplochromini</taxon>
        <taxon>Maylandia</taxon>
        <taxon>Maylandia zebra complex</taxon>
    </lineage>
</organism>
<dbReference type="InterPro" id="IPR043636">
    <property type="entry name" value="L1_RRM_dom"/>
</dbReference>